<feature type="compositionally biased region" description="Pro residues" evidence="1">
    <location>
        <begin position="168"/>
        <end position="197"/>
    </location>
</feature>
<dbReference type="AlphaFoldDB" id="A0AAE1F2R8"/>
<accession>A0AAE1F2R8</accession>
<gene>
    <name evidence="3" type="ORF">Pcinc_028589</name>
</gene>
<protein>
    <submittedName>
        <fullName evidence="3">Uncharacterized protein</fullName>
    </submittedName>
</protein>
<reference evidence="3" key="1">
    <citation type="submission" date="2023-10" db="EMBL/GenBank/DDBJ databases">
        <title>Genome assemblies of two species of porcelain crab, Petrolisthes cinctipes and Petrolisthes manimaculis (Anomura: Porcellanidae).</title>
        <authorList>
            <person name="Angst P."/>
        </authorList>
    </citation>
    <scope>NUCLEOTIDE SEQUENCE</scope>
    <source>
        <strain evidence="3">PB745_01</strain>
        <tissue evidence="3">Gill</tissue>
    </source>
</reference>
<feature type="signal peptide" evidence="2">
    <location>
        <begin position="1"/>
        <end position="17"/>
    </location>
</feature>
<keyword evidence="4" id="KW-1185">Reference proteome</keyword>
<comment type="caution">
    <text evidence="3">The sequence shown here is derived from an EMBL/GenBank/DDBJ whole genome shotgun (WGS) entry which is preliminary data.</text>
</comment>
<sequence>MLTSWALFFTLLGVCVCLPRDLSQFTPGRPTNVGNPLVRPAAGGVPSFQRPQVDPRPIRTGRSAQTKPVPRPQRPQTLPAPLPIERSDDLPPASELTKPVPRPYQRPQTLPAIAPARPQTVPAVSPARPQTVPAVSPAIRTRREEFAPLPEGPIVEPRPSPSDLTRPVPRPHVQPSRPPPRPHVQPTPPPGHKPSPQ</sequence>
<dbReference type="PRINTS" id="PR01217">
    <property type="entry name" value="PRICHEXTENSN"/>
</dbReference>
<organism evidence="3 4">
    <name type="scientific">Petrolisthes cinctipes</name>
    <name type="common">Flat porcelain crab</name>
    <dbReference type="NCBI Taxonomy" id="88211"/>
    <lineage>
        <taxon>Eukaryota</taxon>
        <taxon>Metazoa</taxon>
        <taxon>Ecdysozoa</taxon>
        <taxon>Arthropoda</taxon>
        <taxon>Crustacea</taxon>
        <taxon>Multicrustacea</taxon>
        <taxon>Malacostraca</taxon>
        <taxon>Eumalacostraca</taxon>
        <taxon>Eucarida</taxon>
        <taxon>Decapoda</taxon>
        <taxon>Pleocyemata</taxon>
        <taxon>Anomura</taxon>
        <taxon>Galatheoidea</taxon>
        <taxon>Porcellanidae</taxon>
        <taxon>Petrolisthes</taxon>
    </lineage>
</organism>
<evidence type="ECO:0000256" key="1">
    <source>
        <dbReference type="SAM" id="MobiDB-lite"/>
    </source>
</evidence>
<feature type="compositionally biased region" description="Pro residues" evidence="1">
    <location>
        <begin position="69"/>
        <end position="82"/>
    </location>
</feature>
<dbReference type="EMBL" id="JAWQEG010003517">
    <property type="protein sequence ID" value="KAK3865847.1"/>
    <property type="molecule type" value="Genomic_DNA"/>
</dbReference>
<keyword evidence="2" id="KW-0732">Signal</keyword>
<evidence type="ECO:0000313" key="3">
    <source>
        <dbReference type="EMBL" id="KAK3865847.1"/>
    </source>
</evidence>
<name>A0AAE1F2R8_PETCI</name>
<evidence type="ECO:0000256" key="2">
    <source>
        <dbReference type="SAM" id="SignalP"/>
    </source>
</evidence>
<dbReference type="Proteomes" id="UP001286313">
    <property type="component" value="Unassembled WGS sequence"/>
</dbReference>
<feature type="region of interest" description="Disordered" evidence="1">
    <location>
        <begin position="26"/>
        <end position="197"/>
    </location>
</feature>
<feature type="chain" id="PRO_5042234176" evidence="2">
    <location>
        <begin position="18"/>
        <end position="197"/>
    </location>
</feature>
<evidence type="ECO:0000313" key="4">
    <source>
        <dbReference type="Proteomes" id="UP001286313"/>
    </source>
</evidence>
<proteinExistence type="predicted"/>